<dbReference type="AlphaFoldDB" id="A0A6H9Z498"/>
<dbReference type="RefSeq" id="WP_151560228.1">
    <property type="nucleotide sequence ID" value="NZ_WBMT01000005.1"/>
</dbReference>
<dbReference type="InterPro" id="IPR036866">
    <property type="entry name" value="RibonucZ/Hydroxyglut_hydro"/>
</dbReference>
<dbReference type="PANTHER" id="PTHR43546">
    <property type="entry name" value="UPF0173 METAL-DEPENDENT HYDROLASE MJ1163-RELATED"/>
    <property type="match status" value="1"/>
</dbReference>
<feature type="domain" description="Metallo-beta-lactamase" evidence="2">
    <location>
        <begin position="22"/>
        <end position="219"/>
    </location>
</feature>
<dbReference type="PANTHER" id="PTHR43546:SF9">
    <property type="entry name" value="L-ASCORBATE-6-PHOSPHATE LACTONASE ULAG-RELATED"/>
    <property type="match status" value="1"/>
</dbReference>
<organism evidence="3 4">
    <name type="scientific">Actinomadura rudentiformis</name>
    <dbReference type="NCBI Taxonomy" id="359158"/>
    <lineage>
        <taxon>Bacteria</taxon>
        <taxon>Bacillati</taxon>
        <taxon>Actinomycetota</taxon>
        <taxon>Actinomycetes</taxon>
        <taxon>Streptosporangiales</taxon>
        <taxon>Thermomonosporaceae</taxon>
        <taxon>Actinomadura</taxon>
    </lineage>
</organism>
<dbReference type="InterPro" id="IPR050114">
    <property type="entry name" value="UPF0173_UPF0282_UlaG_hydrolase"/>
</dbReference>
<proteinExistence type="predicted"/>
<evidence type="ECO:0000256" key="1">
    <source>
        <dbReference type="ARBA" id="ARBA00022801"/>
    </source>
</evidence>
<dbReference type="EMBL" id="WBMT01000005">
    <property type="protein sequence ID" value="KAB2349459.1"/>
    <property type="molecule type" value="Genomic_DNA"/>
</dbReference>
<evidence type="ECO:0000259" key="2">
    <source>
        <dbReference type="Pfam" id="PF12706"/>
    </source>
</evidence>
<keyword evidence="4" id="KW-1185">Reference proteome</keyword>
<sequence>MAAFKIRYVGGPTAVLELGGLRFVVDPTFDGPGEYPIGDRALVKTAGPAFGPAEIGTVDAVLLSHDQHPDNLDTQGRAYLASAPLVLSTASARERVGDPVRTLPNWDEVELPRPDGRMLRVIGVPAQHGPDGTEQWTGEVTGFVLAGEGVPTVYVSGDNASLDVVQRIADRIGDIAVAVLFAGGAQTPLLGDAFLTLPSEGAAEAAKILGARHVVPLHFEQWEHFSQGADTLVAAFQKAGLAGLLHLPKPGEQIEL</sequence>
<evidence type="ECO:0000313" key="3">
    <source>
        <dbReference type="EMBL" id="KAB2349459.1"/>
    </source>
</evidence>
<dbReference type="Proteomes" id="UP000468735">
    <property type="component" value="Unassembled WGS sequence"/>
</dbReference>
<keyword evidence="1 3" id="KW-0378">Hydrolase</keyword>
<name>A0A6H9Z498_9ACTN</name>
<dbReference type="Pfam" id="PF12706">
    <property type="entry name" value="Lactamase_B_2"/>
    <property type="match status" value="1"/>
</dbReference>
<dbReference type="InterPro" id="IPR001279">
    <property type="entry name" value="Metallo-B-lactamas"/>
</dbReference>
<reference evidence="3 4" key="1">
    <citation type="submission" date="2019-09" db="EMBL/GenBank/DDBJ databases">
        <title>Actinomadura physcomitrii sp. nov., a novel actinomycete isolated from moss [Physcomitrium sphaericum (Ludw) Fuernr].</title>
        <authorList>
            <person name="Zhuang X."/>
            <person name="Liu C."/>
        </authorList>
    </citation>
    <scope>NUCLEOTIDE SEQUENCE [LARGE SCALE GENOMIC DNA]</scope>
    <source>
        <strain evidence="3 4">HMC1</strain>
    </source>
</reference>
<dbReference type="OrthoDB" id="3204284at2"/>
<comment type="caution">
    <text evidence="3">The sequence shown here is derived from an EMBL/GenBank/DDBJ whole genome shotgun (WGS) entry which is preliminary data.</text>
</comment>
<dbReference type="SUPFAM" id="SSF56281">
    <property type="entry name" value="Metallo-hydrolase/oxidoreductase"/>
    <property type="match status" value="1"/>
</dbReference>
<dbReference type="Gene3D" id="3.60.15.10">
    <property type="entry name" value="Ribonuclease Z/Hydroxyacylglutathione hydrolase-like"/>
    <property type="match status" value="1"/>
</dbReference>
<dbReference type="GO" id="GO:0016787">
    <property type="term" value="F:hydrolase activity"/>
    <property type="evidence" value="ECO:0007669"/>
    <property type="project" value="UniProtKB-KW"/>
</dbReference>
<protein>
    <submittedName>
        <fullName evidence="3">MBL fold metallo-hydrolase</fullName>
    </submittedName>
</protein>
<accession>A0A6H9Z498</accession>
<evidence type="ECO:0000313" key="4">
    <source>
        <dbReference type="Proteomes" id="UP000468735"/>
    </source>
</evidence>
<gene>
    <name evidence="3" type="ORF">F8566_11755</name>
</gene>